<dbReference type="InterPro" id="IPR020084">
    <property type="entry name" value="NUDIX_hydrolase_CS"/>
</dbReference>
<dbReference type="CDD" id="cd18873">
    <property type="entry name" value="NUDIX_NadM_like"/>
    <property type="match status" value="1"/>
</dbReference>
<evidence type="ECO:0000256" key="2">
    <source>
        <dbReference type="ARBA" id="ARBA00022801"/>
    </source>
</evidence>
<dbReference type="AlphaFoldDB" id="A0A1H3LFZ9"/>
<dbReference type="Gene3D" id="3.90.79.10">
    <property type="entry name" value="Nucleoside Triphosphate Pyrophosphohydrolase"/>
    <property type="match status" value="1"/>
</dbReference>
<keyword evidence="6" id="KW-1185">Reference proteome</keyword>
<evidence type="ECO:0000256" key="1">
    <source>
        <dbReference type="ARBA" id="ARBA00005582"/>
    </source>
</evidence>
<evidence type="ECO:0000259" key="4">
    <source>
        <dbReference type="PROSITE" id="PS51462"/>
    </source>
</evidence>
<dbReference type="RefSeq" id="WP_245761429.1">
    <property type="nucleotide sequence ID" value="NZ_FNOK01000031.1"/>
</dbReference>
<dbReference type="PANTHER" id="PTHR43736:SF1">
    <property type="entry name" value="DIHYDRONEOPTERIN TRIPHOSPHATE DIPHOSPHATASE"/>
    <property type="match status" value="1"/>
</dbReference>
<evidence type="ECO:0000313" key="6">
    <source>
        <dbReference type="Proteomes" id="UP000199529"/>
    </source>
</evidence>
<dbReference type="EMBL" id="FNOK01000031">
    <property type="protein sequence ID" value="SDY63323.1"/>
    <property type="molecule type" value="Genomic_DNA"/>
</dbReference>
<dbReference type="InterPro" id="IPR000086">
    <property type="entry name" value="NUDIX_hydrolase_dom"/>
</dbReference>
<proteinExistence type="inferred from homology"/>
<dbReference type="Proteomes" id="UP000199529">
    <property type="component" value="Unassembled WGS sequence"/>
</dbReference>
<feature type="domain" description="Nudix hydrolase" evidence="4">
    <location>
        <begin position="20"/>
        <end position="153"/>
    </location>
</feature>
<organism evidence="5 6">
    <name type="scientific">Saccharopolyspora shandongensis</name>
    <dbReference type="NCBI Taxonomy" id="418495"/>
    <lineage>
        <taxon>Bacteria</taxon>
        <taxon>Bacillati</taxon>
        <taxon>Actinomycetota</taxon>
        <taxon>Actinomycetes</taxon>
        <taxon>Pseudonocardiales</taxon>
        <taxon>Pseudonocardiaceae</taxon>
        <taxon>Saccharopolyspora</taxon>
    </lineage>
</organism>
<gene>
    <name evidence="5" type="ORF">SAMN05216215_103154</name>
</gene>
<sequence>MNQMHTNSSEPDTADIVLFTVHDDGAALAWPRARAQVLLVQRSWDSDAYPGALALPGGFVDDGETSVQAAYRELREETGLEVPTLTRVGRYDAPGRDPRGPVVSEAFTTVLSTMPQPTAGDDARAAFWVPLHEALSVPKVLAFDHHQILTDAHTLVRDQLNQRCGWSTAAGWARAERGGRDMTNGNEWHLRRKKSMWDGSVTTWCGLRFESGEHESDFWHLPATGGTCQACQAAKRTGK</sequence>
<dbReference type="PANTHER" id="PTHR43736">
    <property type="entry name" value="ADP-RIBOSE PYROPHOSPHATASE"/>
    <property type="match status" value="1"/>
</dbReference>
<dbReference type="InterPro" id="IPR015797">
    <property type="entry name" value="NUDIX_hydrolase-like_dom_sf"/>
</dbReference>
<dbReference type="InterPro" id="IPR020476">
    <property type="entry name" value="Nudix_hydrolase"/>
</dbReference>
<name>A0A1H3LFZ9_9PSEU</name>
<accession>A0A1H3LFZ9</accession>
<dbReference type="PRINTS" id="PR00502">
    <property type="entry name" value="NUDIXFAMILY"/>
</dbReference>
<dbReference type="Pfam" id="PF00293">
    <property type="entry name" value="NUDIX"/>
    <property type="match status" value="1"/>
</dbReference>
<dbReference type="GO" id="GO:0016787">
    <property type="term" value="F:hydrolase activity"/>
    <property type="evidence" value="ECO:0007669"/>
    <property type="project" value="UniProtKB-KW"/>
</dbReference>
<protein>
    <submittedName>
        <fullName evidence="5">ADP-ribose pyrophosphatase YjhB, NUDIX family</fullName>
    </submittedName>
</protein>
<comment type="similarity">
    <text evidence="1 3">Belongs to the Nudix hydrolase family.</text>
</comment>
<reference evidence="6" key="1">
    <citation type="submission" date="2016-10" db="EMBL/GenBank/DDBJ databases">
        <authorList>
            <person name="Varghese N."/>
            <person name="Submissions S."/>
        </authorList>
    </citation>
    <scope>NUCLEOTIDE SEQUENCE [LARGE SCALE GENOMIC DNA]</scope>
    <source>
        <strain evidence="6">CGMCC 4.3530</strain>
    </source>
</reference>
<dbReference type="STRING" id="418495.SAMN05216215_103154"/>
<evidence type="ECO:0000256" key="3">
    <source>
        <dbReference type="RuleBase" id="RU003476"/>
    </source>
</evidence>
<keyword evidence="2 3" id="KW-0378">Hydrolase</keyword>
<dbReference type="SUPFAM" id="SSF55811">
    <property type="entry name" value="Nudix"/>
    <property type="match status" value="1"/>
</dbReference>
<evidence type="ECO:0000313" key="5">
    <source>
        <dbReference type="EMBL" id="SDY63323.1"/>
    </source>
</evidence>
<dbReference type="PROSITE" id="PS51462">
    <property type="entry name" value="NUDIX"/>
    <property type="match status" value="1"/>
</dbReference>
<dbReference type="PROSITE" id="PS00893">
    <property type="entry name" value="NUDIX_BOX"/>
    <property type="match status" value="1"/>
</dbReference>